<name>C9PMI1_9PAST</name>
<sequence length="349" mass="39045">MKHDYYLFTSNKENHMTSKLISIIGIDSPLKAILKEKGNISTVKQFSDATRTSEARRQLAQKTGIPLANIANWAVQTELLRIEKMSPENAFDLMNAGVYSTSQFKASNPKVILEKLKDQNAMNYITEAVIEKLQVGKVKKATEFDDIGIHEELIAEKTKAPSMYANLSDIIAELGKGIAQAQRALDESAIETQNKILADDRLYSMGLQATWYTMPEAEFTLKMDYMVTEEKNSSGKVLGRSIKAVPSNATYNNYFKSERRESSSVRLRFLPIPMTDRMLERVYMPDLSACKSVQEVIAILEENGITDYRLLPADAIEWGDKTIQHILQSPAANSVITIGAPKPVIEVKA</sequence>
<dbReference type="InterPro" id="IPR025567">
    <property type="entry name" value="DUF4332"/>
</dbReference>
<organism evidence="2 3">
    <name type="scientific">Pasteurella dagmatis ATCC 43325</name>
    <dbReference type="NCBI Taxonomy" id="667128"/>
    <lineage>
        <taxon>Bacteria</taxon>
        <taxon>Pseudomonadati</taxon>
        <taxon>Pseudomonadota</taxon>
        <taxon>Gammaproteobacteria</taxon>
        <taxon>Pasteurellales</taxon>
        <taxon>Pasteurellaceae</taxon>
        <taxon>Pasteurella</taxon>
    </lineage>
</organism>
<dbReference type="AlphaFoldDB" id="C9PMI1"/>
<keyword evidence="3" id="KW-1185">Reference proteome</keyword>
<accession>C9PMI1</accession>
<dbReference type="EMBL" id="ACZR01000001">
    <property type="protein sequence ID" value="EEX51401.1"/>
    <property type="molecule type" value="Genomic_DNA"/>
</dbReference>
<comment type="caution">
    <text evidence="2">The sequence shown here is derived from an EMBL/GenBank/DDBJ whole genome shotgun (WGS) entry which is preliminary data.</text>
</comment>
<dbReference type="STRING" id="667128.HMPREF0621_0205"/>
<evidence type="ECO:0000313" key="2">
    <source>
        <dbReference type="EMBL" id="EEX51401.1"/>
    </source>
</evidence>
<evidence type="ECO:0000313" key="3">
    <source>
        <dbReference type="Proteomes" id="UP000005519"/>
    </source>
</evidence>
<dbReference type="HOGENOM" id="CLU_794207_0_0_6"/>
<dbReference type="OrthoDB" id="597911at2"/>
<protein>
    <recommendedName>
        <fullName evidence="1">DUF4332 domain-containing protein</fullName>
    </recommendedName>
</protein>
<feature type="domain" description="DUF4332" evidence="1">
    <location>
        <begin position="33"/>
        <end position="131"/>
    </location>
</feature>
<dbReference type="Pfam" id="PF14229">
    <property type="entry name" value="DUF4332"/>
    <property type="match status" value="1"/>
</dbReference>
<reference evidence="2 3" key="1">
    <citation type="submission" date="2009-10" db="EMBL/GenBank/DDBJ databases">
        <authorList>
            <person name="Muzny D."/>
            <person name="Qin X."/>
            <person name="Deng J."/>
            <person name="Jiang H."/>
            <person name="Liu Y."/>
            <person name="Qu J."/>
            <person name="Song X.-Z."/>
            <person name="Zhang L."/>
            <person name="Thornton R."/>
            <person name="Coyle M."/>
            <person name="Francisco L."/>
            <person name="Jackson L."/>
            <person name="Javaid M."/>
            <person name="Korchina V."/>
            <person name="Kovar C."/>
            <person name="Mata R."/>
            <person name="Mathew T."/>
            <person name="Ngo R."/>
            <person name="Nguyen L."/>
            <person name="Nguyen N."/>
            <person name="Okwuonu G."/>
            <person name="Ongeri F."/>
            <person name="Pham C."/>
            <person name="Simmons D."/>
            <person name="Wilczek-Boney K."/>
            <person name="Hale W."/>
            <person name="Jakkamsetti A."/>
            <person name="Pham P."/>
            <person name="Ruth R."/>
            <person name="San Lucas F."/>
            <person name="Warren J."/>
            <person name="Zhang J."/>
            <person name="Zhao Z."/>
            <person name="Zhou C."/>
            <person name="Zhu D."/>
            <person name="Lee S."/>
            <person name="Bess C."/>
            <person name="Blankenburg K."/>
            <person name="Forbes L."/>
            <person name="Fu Q."/>
            <person name="Gubbala S."/>
            <person name="Hirani K."/>
            <person name="Jayaseelan J.C."/>
            <person name="Lara F."/>
            <person name="Munidasa M."/>
            <person name="Palculict T."/>
            <person name="Patil S."/>
            <person name="Pu L.-L."/>
            <person name="Saada N."/>
            <person name="Tang L."/>
            <person name="Weissenberger G."/>
            <person name="Zhu Y."/>
            <person name="Hemphill L."/>
            <person name="Shang Y."/>
            <person name="Youmans B."/>
            <person name="Ayvaz T."/>
            <person name="Ross M."/>
            <person name="Santibanez J."/>
            <person name="Aqrawi P."/>
            <person name="Gross S."/>
            <person name="Joshi V."/>
            <person name="Fowler G."/>
            <person name="Nazareth L."/>
            <person name="Reid J."/>
            <person name="Worley K."/>
            <person name="Petrosino J."/>
            <person name="Highlander S."/>
            <person name="Gibbs R."/>
        </authorList>
    </citation>
    <scope>NUCLEOTIDE SEQUENCE [LARGE SCALE GENOMIC DNA]</scope>
    <source>
        <strain evidence="2 3">ATCC 43325</strain>
    </source>
</reference>
<dbReference type="Proteomes" id="UP000005519">
    <property type="component" value="Unassembled WGS sequence"/>
</dbReference>
<proteinExistence type="predicted"/>
<evidence type="ECO:0000259" key="1">
    <source>
        <dbReference type="Pfam" id="PF14229"/>
    </source>
</evidence>
<gene>
    <name evidence="2" type="ORF">HMPREF0621_0205</name>
</gene>